<evidence type="ECO:0000256" key="1">
    <source>
        <dbReference type="ARBA" id="ARBA00012513"/>
    </source>
</evidence>
<dbReference type="Gene3D" id="3.30.200.20">
    <property type="entry name" value="Phosphorylase Kinase, domain 1"/>
    <property type="match status" value="1"/>
</dbReference>
<feature type="region of interest" description="Disordered" evidence="9">
    <location>
        <begin position="364"/>
        <end position="436"/>
    </location>
</feature>
<dbReference type="STRING" id="2594813.A0A395MRM1"/>
<comment type="catalytic activity">
    <reaction evidence="7">
        <text>L-threonyl-[protein] + ATP = O-phospho-L-threonyl-[protein] + ADP + H(+)</text>
        <dbReference type="Rhea" id="RHEA:46608"/>
        <dbReference type="Rhea" id="RHEA-COMP:11060"/>
        <dbReference type="Rhea" id="RHEA-COMP:11605"/>
        <dbReference type="ChEBI" id="CHEBI:15378"/>
        <dbReference type="ChEBI" id="CHEBI:30013"/>
        <dbReference type="ChEBI" id="CHEBI:30616"/>
        <dbReference type="ChEBI" id="CHEBI:61977"/>
        <dbReference type="ChEBI" id="CHEBI:456216"/>
        <dbReference type="EC" id="2.7.11.1"/>
    </reaction>
</comment>
<evidence type="ECO:0000256" key="7">
    <source>
        <dbReference type="ARBA" id="ARBA00047899"/>
    </source>
</evidence>
<evidence type="ECO:0000256" key="4">
    <source>
        <dbReference type="ARBA" id="ARBA00022741"/>
    </source>
</evidence>
<proteinExistence type="predicted"/>
<dbReference type="PANTHER" id="PTHR47634:SF9">
    <property type="entry name" value="PROTEIN KINASE DOMAIN-CONTAINING PROTEIN-RELATED"/>
    <property type="match status" value="1"/>
</dbReference>
<dbReference type="SUPFAM" id="SSF56112">
    <property type="entry name" value="Protein kinase-like (PK-like)"/>
    <property type="match status" value="1"/>
</dbReference>
<feature type="compositionally biased region" description="Acidic residues" evidence="9">
    <location>
        <begin position="376"/>
        <end position="390"/>
    </location>
</feature>
<dbReference type="SMART" id="SM00220">
    <property type="entry name" value="S_TKc"/>
    <property type="match status" value="1"/>
</dbReference>
<dbReference type="InterPro" id="IPR000719">
    <property type="entry name" value="Prot_kinase_dom"/>
</dbReference>
<keyword evidence="6" id="KW-0067">ATP-binding</keyword>
<dbReference type="PANTHER" id="PTHR47634">
    <property type="entry name" value="PROTEIN KINASE DOMAIN-CONTAINING PROTEIN-RELATED"/>
    <property type="match status" value="1"/>
</dbReference>
<evidence type="ECO:0000256" key="5">
    <source>
        <dbReference type="ARBA" id="ARBA00022777"/>
    </source>
</evidence>
<keyword evidence="4" id="KW-0547">Nucleotide-binding</keyword>
<dbReference type="EMBL" id="PXXK01000137">
    <property type="protein sequence ID" value="RFN50430.1"/>
    <property type="molecule type" value="Genomic_DNA"/>
</dbReference>
<evidence type="ECO:0000259" key="10">
    <source>
        <dbReference type="PROSITE" id="PS50011"/>
    </source>
</evidence>
<dbReference type="GO" id="GO:0000245">
    <property type="term" value="P:spliceosomal complex assembly"/>
    <property type="evidence" value="ECO:0007669"/>
    <property type="project" value="TreeGrafter"/>
</dbReference>
<feature type="compositionally biased region" description="Basic and acidic residues" evidence="9">
    <location>
        <begin position="426"/>
        <end position="435"/>
    </location>
</feature>
<dbReference type="InterPro" id="IPR051334">
    <property type="entry name" value="SRPK"/>
</dbReference>
<reference evidence="11 12" key="1">
    <citation type="journal article" date="2018" name="PLoS Pathog.">
        <title>Evolution of structural diversity of trichothecenes, a family of toxins produced by plant pathogenic and entomopathogenic fungi.</title>
        <authorList>
            <person name="Proctor R.H."/>
            <person name="McCormick S.P."/>
            <person name="Kim H.S."/>
            <person name="Cardoza R.E."/>
            <person name="Stanley A.M."/>
            <person name="Lindo L."/>
            <person name="Kelly A."/>
            <person name="Brown D.W."/>
            <person name="Lee T."/>
            <person name="Vaughan M.M."/>
            <person name="Alexander N.J."/>
            <person name="Busman M."/>
            <person name="Gutierrez S."/>
        </authorList>
    </citation>
    <scope>NUCLEOTIDE SEQUENCE [LARGE SCALE GENOMIC DNA]</scope>
    <source>
        <strain evidence="11 12">NRRL 13405</strain>
    </source>
</reference>
<dbReference type="PROSITE" id="PS50011">
    <property type="entry name" value="PROTEIN_KINASE_DOM"/>
    <property type="match status" value="1"/>
</dbReference>
<dbReference type="Proteomes" id="UP000265631">
    <property type="component" value="Unassembled WGS sequence"/>
</dbReference>
<keyword evidence="12" id="KW-1185">Reference proteome</keyword>
<evidence type="ECO:0000313" key="11">
    <source>
        <dbReference type="EMBL" id="RFN50430.1"/>
    </source>
</evidence>
<accession>A0A395MRM1</accession>
<protein>
    <recommendedName>
        <fullName evidence="1">non-specific serine/threonine protein kinase</fullName>
        <ecNumber evidence="1">2.7.11.1</ecNumber>
    </recommendedName>
</protein>
<comment type="caution">
    <text evidence="11">The sequence shown here is derived from an EMBL/GenBank/DDBJ whole genome shotgun (WGS) entry which is preliminary data.</text>
</comment>
<dbReference type="GO" id="GO:0005524">
    <property type="term" value="F:ATP binding"/>
    <property type="evidence" value="ECO:0007669"/>
    <property type="project" value="UniProtKB-KW"/>
</dbReference>
<evidence type="ECO:0000256" key="3">
    <source>
        <dbReference type="ARBA" id="ARBA00022679"/>
    </source>
</evidence>
<evidence type="ECO:0000256" key="8">
    <source>
        <dbReference type="ARBA" id="ARBA00048679"/>
    </source>
</evidence>
<dbReference type="InterPro" id="IPR011009">
    <property type="entry name" value="Kinase-like_dom_sf"/>
</dbReference>
<sequence>MDSPPLRPPSQEPWEDEDFRFKTIGTACEWAEAYHPGGYHPVKLGDVINNRYRVVINNRYRVVRKLGWGQFSTVWLVVDTQLDRYVSLKITVARTEDRGGKEVFFYRSYLSGGCAYIVRLHDAFTIAGPNGKHDALALEVMGPNLSELLRKRPEFQVGEPWERRFTTAFAKRVLLDTLKALDFLHERDVVHGDLHFGNILTCIGQLKVSPETESKLQQSIGEGQPLERKDGKKDLWAPSYLLEPRPLDENFSYEIEPLVKLADLGGAFSSKVPITGTDAVTPVALRAPEAILGDVVGKGLDIWCFGCLIFEMLVGRPIFVGLQSLEGKAYDEITNDEHLCQIWDVVGPFPQSLREKWRRADKYFGPDGEKLQPQNEGEDSPDEGQDEDIEDRGNGASPGAEFDEKMSDTSSVSLAYPGEYSSLERQLTDEKPDDIKEAEEEEMLHLLRWIFQYNPSHRPSTAKLLDHPWFSRSRGNGSDDKQ</sequence>
<dbReference type="EC" id="2.7.11.1" evidence="1"/>
<feature type="domain" description="Protein kinase" evidence="10">
    <location>
        <begin position="60"/>
        <end position="470"/>
    </location>
</feature>
<gene>
    <name evidence="11" type="ORF">FIE12Z_5294</name>
</gene>
<evidence type="ECO:0000256" key="6">
    <source>
        <dbReference type="ARBA" id="ARBA00022840"/>
    </source>
</evidence>
<feature type="region of interest" description="Disordered" evidence="9">
    <location>
        <begin position="460"/>
        <end position="482"/>
    </location>
</feature>
<dbReference type="GO" id="GO:0004674">
    <property type="term" value="F:protein serine/threonine kinase activity"/>
    <property type="evidence" value="ECO:0007669"/>
    <property type="project" value="UniProtKB-KW"/>
</dbReference>
<dbReference type="Pfam" id="PF00069">
    <property type="entry name" value="Pkinase"/>
    <property type="match status" value="2"/>
</dbReference>
<evidence type="ECO:0000256" key="2">
    <source>
        <dbReference type="ARBA" id="ARBA00022527"/>
    </source>
</evidence>
<dbReference type="AlphaFoldDB" id="A0A395MRM1"/>
<keyword evidence="2" id="KW-0723">Serine/threonine-protein kinase</keyword>
<keyword evidence="3" id="KW-0808">Transferase</keyword>
<dbReference type="Gene3D" id="1.10.510.10">
    <property type="entry name" value="Transferase(Phosphotransferase) domain 1"/>
    <property type="match status" value="1"/>
</dbReference>
<comment type="catalytic activity">
    <reaction evidence="8">
        <text>L-seryl-[protein] + ATP = O-phospho-L-seryl-[protein] + ADP + H(+)</text>
        <dbReference type="Rhea" id="RHEA:17989"/>
        <dbReference type="Rhea" id="RHEA-COMP:9863"/>
        <dbReference type="Rhea" id="RHEA-COMP:11604"/>
        <dbReference type="ChEBI" id="CHEBI:15378"/>
        <dbReference type="ChEBI" id="CHEBI:29999"/>
        <dbReference type="ChEBI" id="CHEBI:30616"/>
        <dbReference type="ChEBI" id="CHEBI:83421"/>
        <dbReference type="ChEBI" id="CHEBI:456216"/>
        <dbReference type="EC" id="2.7.11.1"/>
    </reaction>
</comment>
<evidence type="ECO:0000313" key="12">
    <source>
        <dbReference type="Proteomes" id="UP000265631"/>
    </source>
</evidence>
<organism evidence="11 12">
    <name type="scientific">Fusarium flagelliforme</name>
    <dbReference type="NCBI Taxonomy" id="2675880"/>
    <lineage>
        <taxon>Eukaryota</taxon>
        <taxon>Fungi</taxon>
        <taxon>Dikarya</taxon>
        <taxon>Ascomycota</taxon>
        <taxon>Pezizomycotina</taxon>
        <taxon>Sordariomycetes</taxon>
        <taxon>Hypocreomycetidae</taxon>
        <taxon>Hypocreales</taxon>
        <taxon>Nectriaceae</taxon>
        <taxon>Fusarium</taxon>
        <taxon>Fusarium incarnatum-equiseti species complex</taxon>
    </lineage>
</organism>
<evidence type="ECO:0000256" key="9">
    <source>
        <dbReference type="SAM" id="MobiDB-lite"/>
    </source>
</evidence>
<name>A0A395MRM1_9HYPO</name>
<dbReference type="GO" id="GO:0050684">
    <property type="term" value="P:regulation of mRNA processing"/>
    <property type="evidence" value="ECO:0007669"/>
    <property type="project" value="TreeGrafter"/>
</dbReference>
<keyword evidence="5 11" id="KW-0418">Kinase</keyword>